<evidence type="ECO:0008006" key="4">
    <source>
        <dbReference type="Google" id="ProtNLM"/>
    </source>
</evidence>
<dbReference type="AlphaFoldDB" id="A0A0S2K4B1"/>
<dbReference type="KEGG" id="pphe:PP2015_2576"/>
<reference evidence="2 3" key="1">
    <citation type="submission" date="2015-11" db="EMBL/GenBank/DDBJ databases">
        <authorList>
            <person name="Zhang Y."/>
            <person name="Guo Z."/>
        </authorList>
    </citation>
    <scope>NUCLEOTIDE SEQUENCE [LARGE SCALE GENOMIC DNA]</scope>
    <source>
        <strain evidence="2 3">KCTC 12086</strain>
    </source>
</reference>
<dbReference type="RefSeq" id="WP_058030749.1">
    <property type="nucleotide sequence ID" value="NZ_CP013187.1"/>
</dbReference>
<feature type="region of interest" description="Disordered" evidence="1">
    <location>
        <begin position="21"/>
        <end position="40"/>
    </location>
</feature>
<dbReference type="Proteomes" id="UP000061457">
    <property type="component" value="Chromosome I"/>
</dbReference>
<proteinExistence type="predicted"/>
<evidence type="ECO:0000313" key="3">
    <source>
        <dbReference type="Proteomes" id="UP000061457"/>
    </source>
</evidence>
<dbReference type="EMBL" id="CP013187">
    <property type="protein sequence ID" value="ALO43065.1"/>
    <property type="molecule type" value="Genomic_DNA"/>
</dbReference>
<name>A0A0S2K4B1_9GAMM</name>
<evidence type="ECO:0000313" key="2">
    <source>
        <dbReference type="EMBL" id="ALO43065.1"/>
    </source>
</evidence>
<evidence type="ECO:0000256" key="1">
    <source>
        <dbReference type="SAM" id="MobiDB-lite"/>
    </source>
</evidence>
<dbReference type="PATRIC" id="fig|161398.10.peg.2632"/>
<keyword evidence="3" id="KW-1185">Reference proteome</keyword>
<dbReference type="PROSITE" id="PS51257">
    <property type="entry name" value="PROKAR_LIPOPROTEIN"/>
    <property type="match status" value="1"/>
</dbReference>
<protein>
    <recommendedName>
        <fullName evidence="4">Lipoprotein</fullName>
    </recommendedName>
</protein>
<feature type="compositionally biased region" description="Low complexity" evidence="1">
    <location>
        <begin position="22"/>
        <end position="38"/>
    </location>
</feature>
<organism evidence="2 3">
    <name type="scientific">Pseudoalteromonas phenolica</name>
    <dbReference type="NCBI Taxonomy" id="161398"/>
    <lineage>
        <taxon>Bacteria</taxon>
        <taxon>Pseudomonadati</taxon>
        <taxon>Pseudomonadota</taxon>
        <taxon>Gammaproteobacteria</taxon>
        <taxon>Alteromonadales</taxon>
        <taxon>Pseudoalteromonadaceae</taxon>
        <taxon>Pseudoalteromonas</taxon>
    </lineage>
</organism>
<dbReference type="OrthoDB" id="6198264at2"/>
<accession>A0A0S2K4B1</accession>
<sequence length="394" mass="45278">MRKVFYALSALAVTLLSGCGDSNKGSSKPTSGSGTNGTQVANTTELDRKLFSQIKLAGEHVTPWRGYAFKSVPLYFVHSKENQAQEAYIFNPTKLHSGSRPVSDKESNGLAIHQYNDGAVAALDKLKSGNGLFEFKYGLYGDNYYLQSYTSHQVDIDHILSTPSVTLAYHEAFHLYQEKHFQRPEYYQQLAFDKFNEYPINEEMLTLKLMVLERFKSLPIVNLDKEQVKQQLKEYVVLVDEMLRIDTSKVDDFKSGYIYKHALGQELYEGSAMMVDTLMSRDVLPLHKEKRFNVFEPTKLNEEQHGFIKLKNKQAVIDYFAFEMFYDSGSAIIWLLLEDGVDYKQFEKGLYPYDIAKQRVDISEQDAYYLLQELKNSEAWEAANKAAKKYMSLK</sequence>
<gene>
    <name evidence="2" type="ORF">PP2015_2576</name>
</gene>